<comment type="caution">
    <text evidence="2">The sequence shown here is derived from an EMBL/GenBank/DDBJ whole genome shotgun (WGS) entry which is preliminary data.</text>
</comment>
<feature type="transmembrane region" description="Helical" evidence="1">
    <location>
        <begin position="6"/>
        <end position="23"/>
    </location>
</feature>
<gene>
    <name evidence="2" type="ORF">A3G53_01040</name>
</gene>
<keyword evidence="1" id="KW-1133">Transmembrane helix</keyword>
<organism evidence="2 3">
    <name type="scientific">Candidatus Nomurabacteria bacterium RIFCSPLOWO2_12_FULL_44_11</name>
    <dbReference type="NCBI Taxonomy" id="1801796"/>
    <lineage>
        <taxon>Bacteria</taxon>
        <taxon>Candidatus Nomuraibacteriota</taxon>
    </lineage>
</organism>
<name>A0A1F6Y7X2_9BACT</name>
<sequence length="89" mass="10300">MQIHHLHYGLVLIFVGTIILLFFGRNFWVIIFLGYGLGLAFDEFIGSLRLPEYRPLGLEIYKKAFKPTLALFLIVSLLLLGTALMYFYK</sequence>
<protein>
    <submittedName>
        <fullName evidence="2">Uncharacterized protein</fullName>
    </submittedName>
</protein>
<dbReference type="AlphaFoldDB" id="A0A1F6Y7X2"/>
<dbReference type="Proteomes" id="UP000178645">
    <property type="component" value="Unassembled WGS sequence"/>
</dbReference>
<feature type="transmembrane region" description="Helical" evidence="1">
    <location>
        <begin position="68"/>
        <end position="88"/>
    </location>
</feature>
<keyword evidence="1" id="KW-0812">Transmembrane</keyword>
<evidence type="ECO:0000313" key="2">
    <source>
        <dbReference type="EMBL" id="OGJ02468.1"/>
    </source>
</evidence>
<proteinExistence type="predicted"/>
<evidence type="ECO:0000313" key="3">
    <source>
        <dbReference type="Proteomes" id="UP000178645"/>
    </source>
</evidence>
<evidence type="ECO:0000256" key="1">
    <source>
        <dbReference type="SAM" id="Phobius"/>
    </source>
</evidence>
<dbReference type="EMBL" id="MFVU01000001">
    <property type="protein sequence ID" value="OGJ02468.1"/>
    <property type="molecule type" value="Genomic_DNA"/>
</dbReference>
<reference evidence="2 3" key="1">
    <citation type="journal article" date="2016" name="Nat. Commun.">
        <title>Thousands of microbial genomes shed light on interconnected biogeochemical processes in an aquifer system.</title>
        <authorList>
            <person name="Anantharaman K."/>
            <person name="Brown C.T."/>
            <person name="Hug L.A."/>
            <person name="Sharon I."/>
            <person name="Castelle C.J."/>
            <person name="Probst A.J."/>
            <person name="Thomas B.C."/>
            <person name="Singh A."/>
            <person name="Wilkins M.J."/>
            <person name="Karaoz U."/>
            <person name="Brodie E.L."/>
            <person name="Williams K.H."/>
            <person name="Hubbard S.S."/>
            <person name="Banfield J.F."/>
        </authorList>
    </citation>
    <scope>NUCLEOTIDE SEQUENCE [LARGE SCALE GENOMIC DNA]</scope>
</reference>
<keyword evidence="1" id="KW-0472">Membrane</keyword>
<accession>A0A1F6Y7X2</accession>